<dbReference type="RefSeq" id="WP_191917958.1">
    <property type="nucleotide sequence ID" value="NZ_JAUSSJ010000001.1"/>
</dbReference>
<evidence type="ECO:0000313" key="3">
    <source>
        <dbReference type="Proteomes" id="UP001244623"/>
    </source>
</evidence>
<gene>
    <name evidence="2" type="ORF">J2X94_001186</name>
</gene>
<evidence type="ECO:0000259" key="1">
    <source>
        <dbReference type="Pfam" id="PF17399"/>
    </source>
</evidence>
<dbReference type="Proteomes" id="UP001244623">
    <property type="component" value="Unassembled WGS sequence"/>
</dbReference>
<dbReference type="EMBL" id="JAUSSJ010000001">
    <property type="protein sequence ID" value="MDQ0019058.1"/>
    <property type="molecule type" value="Genomic_DNA"/>
</dbReference>
<evidence type="ECO:0000313" key="2">
    <source>
        <dbReference type="EMBL" id="MDQ0019058.1"/>
    </source>
</evidence>
<dbReference type="InterPro" id="IPR035404">
    <property type="entry name" value="DUF5405"/>
</dbReference>
<reference evidence="2 3" key="1">
    <citation type="submission" date="2023-07" db="EMBL/GenBank/DDBJ databases">
        <title>Sorghum-associated microbial communities from plants grown in Nebraska, USA.</title>
        <authorList>
            <person name="Schachtman D."/>
        </authorList>
    </citation>
    <scope>NUCLEOTIDE SEQUENCE [LARGE SCALE GENOMIC DNA]</scope>
    <source>
        <strain evidence="2 3">CC49</strain>
    </source>
</reference>
<sequence length="90" mass="10365">MHIEIGDKYTVEGGANDFILYVKSIVKHGKTAGQETQQRLGYYSKLEHLIRALINHEIRTGEAKTLQEMQDQITYISIWCEKAFAEVEHV</sequence>
<dbReference type="Pfam" id="PF17399">
    <property type="entry name" value="DUF5405"/>
    <property type="match status" value="1"/>
</dbReference>
<protein>
    <recommendedName>
        <fullName evidence="1">DUF5405 domain-containing protein</fullName>
    </recommendedName>
</protein>
<comment type="caution">
    <text evidence="2">The sequence shown here is derived from an EMBL/GenBank/DDBJ whole genome shotgun (WGS) entry which is preliminary data.</text>
</comment>
<feature type="domain" description="DUF5405" evidence="1">
    <location>
        <begin position="7"/>
        <end position="86"/>
    </location>
</feature>
<organism evidence="2 3">
    <name type="scientific">[Curtobacterium] plantarum</name>
    <dbReference type="NCBI Taxonomy" id="221276"/>
    <lineage>
        <taxon>Bacteria</taxon>
        <taxon>Pseudomonadati</taxon>
        <taxon>Pseudomonadota</taxon>
        <taxon>Gammaproteobacteria</taxon>
        <taxon>Enterobacterales</taxon>
        <taxon>Erwiniaceae</taxon>
        <taxon>Pantoea</taxon>
    </lineage>
</organism>
<name>A0ABT9T9A7_9GAMM</name>
<accession>A0ABT9T9A7</accession>
<proteinExistence type="predicted"/>
<keyword evidence="3" id="KW-1185">Reference proteome</keyword>